<name>G0LG67_HALWC</name>
<reference evidence="2 3" key="1">
    <citation type="journal article" date="2011" name="PLoS ONE">
        <title>Haloquadratum walsbyi: limited diversity in a global pond.</title>
        <authorList>
            <person name="Dyall-Smith M."/>
            <person name="Pfeiffer F."/>
            <person name="Klee K."/>
            <person name="Palm P."/>
            <person name="Gross K."/>
            <person name="Schuster S.C."/>
            <person name="Rampp M."/>
            <person name="Oesterhelt D."/>
        </authorList>
    </citation>
    <scope>NUCLEOTIDE SEQUENCE [LARGE SCALE GENOMIC DNA]</scope>
    <source>
        <strain evidence="3">DSM 16854 / JCM 12705 / C23</strain>
    </source>
</reference>
<protein>
    <submittedName>
        <fullName evidence="2">Uncharacterized protein</fullName>
    </submittedName>
</protein>
<dbReference type="Pfam" id="PF26045">
    <property type="entry name" value="OB_2TM_halo"/>
    <property type="match status" value="1"/>
</dbReference>
<evidence type="ECO:0000313" key="2">
    <source>
        <dbReference type="EMBL" id="CCC39087.1"/>
    </source>
</evidence>
<organism evidence="2 3">
    <name type="scientific">Haloquadratum walsbyi (strain DSM 16854 / JCM 12705 / C23)</name>
    <dbReference type="NCBI Taxonomy" id="768065"/>
    <lineage>
        <taxon>Archaea</taxon>
        <taxon>Methanobacteriati</taxon>
        <taxon>Methanobacteriota</taxon>
        <taxon>Stenosarchaea group</taxon>
        <taxon>Halobacteria</taxon>
        <taxon>Halobacteriales</taxon>
        <taxon>Haloferacaceae</taxon>
        <taxon>Haloquadratum</taxon>
    </lineage>
</organism>
<accession>G0LG67</accession>
<proteinExistence type="predicted"/>
<evidence type="ECO:0000256" key="1">
    <source>
        <dbReference type="SAM" id="Phobius"/>
    </source>
</evidence>
<gene>
    <name evidence="2" type="ordered locus">Hqrw_1117</name>
</gene>
<keyword evidence="1" id="KW-0472">Membrane</keyword>
<sequence length="152" mass="17368">MNSTLWIRAIVFCLLLSLNGVMMIDYAHHAERQSPYPTAEEVKNDYQTHIGDQVNFWSQVSIVQEDTVGVTYGQPLYIQTSDLSVRSGDWVQVYGELNAKQELVVERIVVSPQSNRLYMIAVSAGGVLLALIMFVRHWKIDTERWTIVPRDP</sequence>
<feature type="transmembrane region" description="Helical" evidence="1">
    <location>
        <begin position="6"/>
        <end position="24"/>
    </location>
</feature>
<keyword evidence="1" id="KW-0812">Transmembrane</keyword>
<evidence type="ECO:0000313" key="3">
    <source>
        <dbReference type="Proteomes" id="UP000007954"/>
    </source>
</evidence>
<keyword evidence="1" id="KW-1133">Transmembrane helix</keyword>
<dbReference type="OrthoDB" id="268419at2157"/>
<dbReference type="EMBL" id="FR746099">
    <property type="protein sequence ID" value="CCC39087.1"/>
    <property type="molecule type" value="Genomic_DNA"/>
</dbReference>
<dbReference type="KEGG" id="hwc:Hqrw_1117"/>
<feature type="transmembrane region" description="Helical" evidence="1">
    <location>
        <begin position="117"/>
        <end position="135"/>
    </location>
</feature>
<dbReference type="InterPro" id="IPR058927">
    <property type="entry name" value="OB_2TM"/>
</dbReference>
<dbReference type="Proteomes" id="UP000007954">
    <property type="component" value="Chromosome"/>
</dbReference>
<dbReference type="HOGENOM" id="CLU_1682659_0_0_2"/>
<dbReference type="AlphaFoldDB" id="G0LG67"/>